<accession>A0A0L6VJZ4</accession>
<proteinExistence type="predicted"/>
<evidence type="ECO:0000313" key="3">
    <source>
        <dbReference type="Proteomes" id="UP000037035"/>
    </source>
</evidence>
<feature type="compositionally biased region" description="Polar residues" evidence="1">
    <location>
        <begin position="29"/>
        <end position="41"/>
    </location>
</feature>
<protein>
    <submittedName>
        <fullName evidence="2">Uncharacterized protein</fullName>
    </submittedName>
</protein>
<dbReference type="EMBL" id="LAVV01005049">
    <property type="protein sequence ID" value="KNZ61088.1"/>
    <property type="molecule type" value="Genomic_DNA"/>
</dbReference>
<name>A0A0L6VJZ4_9BASI</name>
<evidence type="ECO:0000256" key="1">
    <source>
        <dbReference type="SAM" id="MobiDB-lite"/>
    </source>
</evidence>
<gene>
    <name evidence="2" type="ORF">VP01_14545g1</name>
</gene>
<evidence type="ECO:0000313" key="2">
    <source>
        <dbReference type="EMBL" id="KNZ61088.1"/>
    </source>
</evidence>
<dbReference type="VEuPathDB" id="FungiDB:VP01_14545g1"/>
<feature type="non-terminal residue" evidence="2">
    <location>
        <position position="41"/>
    </location>
</feature>
<keyword evidence="3" id="KW-1185">Reference proteome</keyword>
<dbReference type="AlphaFoldDB" id="A0A0L6VJZ4"/>
<sequence>MTSSTANDGFWQAMLKTALETIPQHNEENYGSQQHGRTFRR</sequence>
<dbReference type="Proteomes" id="UP000037035">
    <property type="component" value="Unassembled WGS sequence"/>
</dbReference>
<reference evidence="2 3" key="1">
    <citation type="submission" date="2015-08" db="EMBL/GenBank/DDBJ databases">
        <title>Next Generation Sequencing and Analysis of the Genome of Puccinia sorghi L Schw, the Causal Agent of Maize Common Rust.</title>
        <authorList>
            <person name="Rochi L."/>
            <person name="Burguener G."/>
            <person name="Darino M."/>
            <person name="Turjanski A."/>
            <person name="Kreff E."/>
            <person name="Dieguez M.J."/>
            <person name="Sacco F."/>
        </authorList>
    </citation>
    <scope>NUCLEOTIDE SEQUENCE [LARGE SCALE GENOMIC DNA]</scope>
    <source>
        <strain evidence="2 3">RO10H11247</strain>
    </source>
</reference>
<feature type="region of interest" description="Disordered" evidence="1">
    <location>
        <begin position="22"/>
        <end position="41"/>
    </location>
</feature>
<comment type="caution">
    <text evidence="2">The sequence shown here is derived from an EMBL/GenBank/DDBJ whole genome shotgun (WGS) entry which is preliminary data.</text>
</comment>
<organism evidence="2 3">
    <name type="scientific">Puccinia sorghi</name>
    <dbReference type="NCBI Taxonomy" id="27349"/>
    <lineage>
        <taxon>Eukaryota</taxon>
        <taxon>Fungi</taxon>
        <taxon>Dikarya</taxon>
        <taxon>Basidiomycota</taxon>
        <taxon>Pucciniomycotina</taxon>
        <taxon>Pucciniomycetes</taxon>
        <taxon>Pucciniales</taxon>
        <taxon>Pucciniaceae</taxon>
        <taxon>Puccinia</taxon>
    </lineage>
</organism>